<proteinExistence type="predicted"/>
<keyword evidence="2" id="KW-1185">Reference proteome</keyword>
<name>A0ACC2X0U2_9TREE</name>
<reference evidence="1" key="1">
    <citation type="submission" date="2023-04" db="EMBL/GenBank/DDBJ databases">
        <title>Draft Genome sequencing of Naganishia species isolated from polar environments using Oxford Nanopore Technology.</title>
        <authorList>
            <person name="Leo P."/>
            <person name="Venkateswaran K."/>
        </authorList>
    </citation>
    <scope>NUCLEOTIDE SEQUENCE</scope>
    <source>
        <strain evidence="1">MNA-CCFEE 5425</strain>
    </source>
</reference>
<dbReference type="Proteomes" id="UP001243375">
    <property type="component" value="Unassembled WGS sequence"/>
</dbReference>
<comment type="caution">
    <text evidence="1">The sequence shown here is derived from an EMBL/GenBank/DDBJ whole genome shotgun (WGS) entry which is preliminary data.</text>
</comment>
<gene>
    <name evidence="1" type="ORF">QFC22_004674</name>
</gene>
<evidence type="ECO:0000313" key="1">
    <source>
        <dbReference type="EMBL" id="KAJ9117016.1"/>
    </source>
</evidence>
<accession>A0ACC2X0U2</accession>
<protein>
    <submittedName>
        <fullName evidence="1">Uncharacterized protein</fullName>
    </submittedName>
</protein>
<dbReference type="EMBL" id="JASBWU010000013">
    <property type="protein sequence ID" value="KAJ9117016.1"/>
    <property type="molecule type" value="Genomic_DNA"/>
</dbReference>
<organism evidence="1 2">
    <name type="scientific">Naganishia vaughanmartiniae</name>
    <dbReference type="NCBI Taxonomy" id="1424756"/>
    <lineage>
        <taxon>Eukaryota</taxon>
        <taxon>Fungi</taxon>
        <taxon>Dikarya</taxon>
        <taxon>Basidiomycota</taxon>
        <taxon>Agaricomycotina</taxon>
        <taxon>Tremellomycetes</taxon>
        <taxon>Filobasidiales</taxon>
        <taxon>Filobasidiaceae</taxon>
        <taxon>Naganishia</taxon>
    </lineage>
</organism>
<evidence type="ECO:0000313" key="2">
    <source>
        <dbReference type="Proteomes" id="UP001243375"/>
    </source>
</evidence>
<sequence length="534" mass="57788">MAANTLYNALTSPLSTAFSLSNSAVNLASTSILTAGSYAAASPYSPVSAIIERGVIRILSQQVRYGQLTLILPDGREWKFAGGKGEVVAQARGVPPAKSSKTMPIVVEAESDVSSEDDGSRAGSPRVLSSVASTATLVSGHTTPTPSHSKFSDLSLTADPTSVPFTGVTITPDLKPRTPASHAPHVTVHIHSSNFFMRILLSGDLGFAEAYMAGECSIHTTRNPTQVLSTRYYGSDILDPATAQRQGAALLDLFQIIIRSDHPADISAPGARAEKKRENLNAGGISAGLQSLPAVVFSALGRITTNSRFVNSVRNSVGNIRAHYDISNRDVFPGSARHSTHPWMETDELERSQYAKLHHIIRKAKIGQGHRVLEIGSGWGSFAIEAVRTTGCTVDTLTLSEQQKSLAEERIKLAGLQDKITVHLMDFRSIPKEWYHTFDRLVSIEMLEAVGKEYIKPYFEMIDSVLNDQGVACFQVITIPEARFATYANTEDFIRKWIFPGGFLPSVSFTTDMIEKGSHGRLVIDSICNIGVSA</sequence>